<evidence type="ECO:0000313" key="1">
    <source>
        <dbReference type="EMBL" id="PLB47684.1"/>
    </source>
</evidence>
<dbReference type="RefSeq" id="XP_024702986.1">
    <property type="nucleotide sequence ID" value="XM_024842732.1"/>
</dbReference>
<gene>
    <name evidence="1" type="ORF">P170DRAFT_195644</name>
</gene>
<comment type="caution">
    <text evidence="1">The sequence shown here is derived from an EMBL/GenBank/DDBJ whole genome shotgun (WGS) entry which is preliminary data.</text>
</comment>
<protein>
    <submittedName>
        <fullName evidence="1">Uncharacterized protein</fullName>
    </submittedName>
</protein>
<evidence type="ECO:0000313" key="2">
    <source>
        <dbReference type="Proteomes" id="UP000234275"/>
    </source>
</evidence>
<organism evidence="1 2">
    <name type="scientific">Aspergillus steynii IBT 23096</name>
    <dbReference type="NCBI Taxonomy" id="1392250"/>
    <lineage>
        <taxon>Eukaryota</taxon>
        <taxon>Fungi</taxon>
        <taxon>Dikarya</taxon>
        <taxon>Ascomycota</taxon>
        <taxon>Pezizomycotina</taxon>
        <taxon>Eurotiomycetes</taxon>
        <taxon>Eurotiomycetidae</taxon>
        <taxon>Eurotiales</taxon>
        <taxon>Aspergillaceae</taxon>
        <taxon>Aspergillus</taxon>
        <taxon>Aspergillus subgen. Circumdati</taxon>
    </lineage>
</organism>
<dbReference type="Proteomes" id="UP000234275">
    <property type="component" value="Unassembled WGS sequence"/>
</dbReference>
<dbReference type="VEuPathDB" id="FungiDB:P170DRAFT_195644"/>
<name>A0A2I2G476_9EURO</name>
<sequence>MKLSLVLFLAERNVDLASWPFAFQHKLSARLALASPTQSDGEQDRFVSTFVRLRTGTLRIWRPLRALGLDS</sequence>
<accession>A0A2I2G476</accession>
<dbReference type="GeneID" id="36550430"/>
<keyword evidence="2" id="KW-1185">Reference proteome</keyword>
<dbReference type="EMBL" id="MSFO01000005">
    <property type="protein sequence ID" value="PLB47684.1"/>
    <property type="molecule type" value="Genomic_DNA"/>
</dbReference>
<reference evidence="1 2" key="1">
    <citation type="submission" date="2016-12" db="EMBL/GenBank/DDBJ databases">
        <title>The genomes of Aspergillus section Nigri reveals drivers in fungal speciation.</title>
        <authorList>
            <consortium name="DOE Joint Genome Institute"/>
            <person name="Vesth T.C."/>
            <person name="Nybo J."/>
            <person name="Theobald S."/>
            <person name="Brandl J."/>
            <person name="Frisvad J.C."/>
            <person name="Nielsen K.F."/>
            <person name="Lyhne E.K."/>
            <person name="Kogle M.E."/>
            <person name="Kuo A."/>
            <person name="Riley R."/>
            <person name="Clum A."/>
            <person name="Nolan M."/>
            <person name="Lipzen A."/>
            <person name="Salamov A."/>
            <person name="Henrissat B."/>
            <person name="Wiebenga A."/>
            <person name="De Vries R.P."/>
            <person name="Grigoriev I.V."/>
            <person name="Mortensen U.H."/>
            <person name="Andersen M.R."/>
            <person name="Baker S.E."/>
        </authorList>
    </citation>
    <scope>NUCLEOTIDE SEQUENCE [LARGE SCALE GENOMIC DNA]</scope>
    <source>
        <strain evidence="1 2">IBT 23096</strain>
    </source>
</reference>
<proteinExistence type="predicted"/>
<dbReference type="AlphaFoldDB" id="A0A2I2G476"/>